<protein>
    <recommendedName>
        <fullName evidence="4">DUF2470 domain-containing protein</fullName>
    </recommendedName>
</protein>
<dbReference type="RefSeq" id="WP_158033631.1">
    <property type="nucleotide sequence ID" value="NZ_ML708616.1"/>
</dbReference>
<name>A0A5J5KY85_9MICC</name>
<sequence>MTASSERASTRTSTANSHASSGNAHGTTPCHLDVNATDTAARLLNGAGSVVIVCHDGTQGYTLDTALHGAAADGSRYLVAAPGHDEWPEMQPGRPQRVAMTISADAPLPDIRMNTAELTGHAMLTRCSEDEELALLAEGPLPSSVARTLACWPGAQLWRVEPLRMTIHHVHGSHALDNEALKPRAAWPSPSDELDAIEALRSEWGTYLTEIIPALRAASTVTAAFPDAPGGAHCATGRAYPVAVTDRDLSFLVAEGPKRETVVVPLMRPARSVDDLVNGVRELVAGTA</sequence>
<reference evidence="2 3" key="1">
    <citation type="submission" date="2019-05" db="EMBL/GenBank/DDBJ databases">
        <title>Kocuria coralli sp. nov., a novel actinobacterium isolated from coral reef seawater.</title>
        <authorList>
            <person name="Li J."/>
        </authorList>
    </citation>
    <scope>NUCLEOTIDE SEQUENCE [LARGE SCALE GENOMIC DNA]</scope>
    <source>
        <strain evidence="2 3">SCSIO 13007</strain>
    </source>
</reference>
<dbReference type="OrthoDB" id="4878307at2"/>
<evidence type="ECO:0008006" key="4">
    <source>
        <dbReference type="Google" id="ProtNLM"/>
    </source>
</evidence>
<gene>
    <name evidence="2" type="ORF">FCK90_07195</name>
</gene>
<organism evidence="2 3">
    <name type="scientific">Kocuria coralli</name>
    <dbReference type="NCBI Taxonomy" id="1461025"/>
    <lineage>
        <taxon>Bacteria</taxon>
        <taxon>Bacillati</taxon>
        <taxon>Actinomycetota</taxon>
        <taxon>Actinomycetes</taxon>
        <taxon>Micrococcales</taxon>
        <taxon>Micrococcaceae</taxon>
        <taxon>Kocuria</taxon>
    </lineage>
</organism>
<comment type="caution">
    <text evidence="2">The sequence shown here is derived from an EMBL/GenBank/DDBJ whole genome shotgun (WGS) entry which is preliminary data.</text>
</comment>
<dbReference type="EMBL" id="SZWF01000007">
    <property type="protein sequence ID" value="KAA9394260.1"/>
    <property type="molecule type" value="Genomic_DNA"/>
</dbReference>
<dbReference type="Proteomes" id="UP000325957">
    <property type="component" value="Unassembled WGS sequence"/>
</dbReference>
<feature type="region of interest" description="Disordered" evidence="1">
    <location>
        <begin position="1"/>
        <end position="29"/>
    </location>
</feature>
<keyword evidence="3" id="KW-1185">Reference proteome</keyword>
<evidence type="ECO:0000256" key="1">
    <source>
        <dbReference type="SAM" id="MobiDB-lite"/>
    </source>
</evidence>
<proteinExistence type="predicted"/>
<evidence type="ECO:0000313" key="2">
    <source>
        <dbReference type="EMBL" id="KAA9394260.1"/>
    </source>
</evidence>
<feature type="compositionally biased region" description="Low complexity" evidence="1">
    <location>
        <begin position="1"/>
        <end position="21"/>
    </location>
</feature>
<evidence type="ECO:0000313" key="3">
    <source>
        <dbReference type="Proteomes" id="UP000325957"/>
    </source>
</evidence>
<dbReference type="AlphaFoldDB" id="A0A5J5KY85"/>
<accession>A0A5J5KY85</accession>